<comment type="caution">
    <text evidence="7">The sequence shown here is derived from an EMBL/GenBank/DDBJ whole genome shotgun (WGS) entry which is preliminary data.</text>
</comment>
<keyword evidence="7" id="KW-0969">Cilium</keyword>
<feature type="compositionally biased region" description="Low complexity" evidence="5">
    <location>
        <begin position="44"/>
        <end position="54"/>
    </location>
</feature>
<keyword evidence="6" id="KW-1133">Transmembrane helix</keyword>
<dbReference type="RefSeq" id="WP_114447584.1">
    <property type="nucleotide sequence ID" value="NZ_QPHM01000001.1"/>
</dbReference>
<evidence type="ECO:0000256" key="1">
    <source>
        <dbReference type="ARBA" id="ARBA00004618"/>
    </source>
</evidence>
<dbReference type="OrthoDB" id="102632at2157"/>
<dbReference type="PANTHER" id="PTHR35903">
    <property type="entry name" value="FLAGELLIN B1"/>
    <property type="match status" value="1"/>
</dbReference>
<dbReference type="Pfam" id="PF01917">
    <property type="entry name" value="Flagellin_arch-type"/>
    <property type="match status" value="1"/>
</dbReference>
<dbReference type="AlphaFoldDB" id="A0A368N8X1"/>
<keyword evidence="6" id="KW-0472">Membrane</keyword>
<evidence type="ECO:0000313" key="8">
    <source>
        <dbReference type="Proteomes" id="UP000252189"/>
    </source>
</evidence>
<evidence type="ECO:0000256" key="5">
    <source>
        <dbReference type="SAM" id="MobiDB-lite"/>
    </source>
</evidence>
<dbReference type="PANTHER" id="PTHR35903:SF1">
    <property type="entry name" value="FLAGELLIN B1"/>
    <property type="match status" value="1"/>
</dbReference>
<comment type="similarity">
    <text evidence="2 4">Belongs to the archaeal flagellin family.</text>
</comment>
<dbReference type="NCBIfam" id="TIGR02537">
    <property type="entry name" value="arch_flag_Nterm"/>
    <property type="match status" value="1"/>
</dbReference>
<dbReference type="Proteomes" id="UP000252189">
    <property type="component" value="Unassembled WGS sequence"/>
</dbReference>
<evidence type="ECO:0000256" key="3">
    <source>
        <dbReference type="ARBA" id="ARBA00022440"/>
    </source>
</evidence>
<comment type="function">
    <text evidence="4">Flagellin is the subunit protein which polymerizes to form the filaments of archaeal flagella.</text>
</comment>
<keyword evidence="3 4" id="KW-0974">Archaeal flagellum</keyword>
<proteinExistence type="inferred from homology"/>
<name>A0A368N8X1_9EURY</name>
<dbReference type="GO" id="GO:0097589">
    <property type="term" value="C:archaeal-type flagellum"/>
    <property type="evidence" value="ECO:0007669"/>
    <property type="project" value="UniProtKB-SubCell"/>
</dbReference>
<organism evidence="7 8">
    <name type="scientific">Haloplanus salinus</name>
    <dbReference type="NCBI Taxonomy" id="1126245"/>
    <lineage>
        <taxon>Archaea</taxon>
        <taxon>Methanobacteriati</taxon>
        <taxon>Methanobacteriota</taxon>
        <taxon>Stenosarchaea group</taxon>
        <taxon>Halobacteria</taxon>
        <taxon>Halobacteriales</taxon>
        <taxon>Haloferacaceae</taxon>
        <taxon>Haloplanus</taxon>
    </lineage>
</organism>
<reference evidence="7 8" key="1">
    <citation type="submission" date="2018-07" db="EMBL/GenBank/DDBJ databases">
        <title>Genome sequences of Haloplanus salinus JCM 18368T.</title>
        <authorList>
            <person name="Kim Y.B."/>
            <person name="Roh S.W."/>
        </authorList>
    </citation>
    <scope>NUCLEOTIDE SEQUENCE [LARGE SCALE GENOMIC DNA]</scope>
    <source>
        <strain evidence="7 8">JCM 18368</strain>
    </source>
</reference>
<feature type="region of interest" description="Disordered" evidence="5">
    <location>
        <begin position="155"/>
        <end position="181"/>
    </location>
</feature>
<evidence type="ECO:0000256" key="2">
    <source>
        <dbReference type="ARBA" id="ARBA00010256"/>
    </source>
</evidence>
<feature type="transmembrane region" description="Helical" evidence="6">
    <location>
        <begin position="12"/>
        <end position="34"/>
    </location>
</feature>
<sequence>MLEERTDRGQVGIGTLIVFIAMVLVAAIAAGVLINTAGFLQTQSEQTGQQSSSQVTDRLEPVSKTGNVSVYNSTYINSSNGNVVSPDDDNATIVGVESGSGENLSATNQSLAVNEISMVVQKSPGASDINMSATTFEFVGPDGTDRYAFTNETVVNKTDSTGPDDRTRTLQDDDDSLNESRGNGLILNSRTDRLVVSLDLVKAVNSGFVNGPLEPGDTATIRVNTESGATSIIRIQVPQSLSGEESVEL</sequence>
<dbReference type="EMBL" id="QPHM01000001">
    <property type="protein sequence ID" value="RCU46031.1"/>
    <property type="molecule type" value="Genomic_DNA"/>
</dbReference>
<dbReference type="GO" id="GO:0097588">
    <property type="term" value="P:archaeal or bacterial-type flagellum-dependent cell motility"/>
    <property type="evidence" value="ECO:0007669"/>
    <property type="project" value="InterPro"/>
</dbReference>
<dbReference type="InterPro" id="IPR013373">
    <property type="entry name" value="Flagellin/pilin_N_arc"/>
</dbReference>
<keyword evidence="7" id="KW-0282">Flagellum</keyword>
<protein>
    <recommendedName>
        <fullName evidence="4">Flagellin</fullName>
    </recommendedName>
</protein>
<evidence type="ECO:0000256" key="6">
    <source>
        <dbReference type="SAM" id="Phobius"/>
    </source>
</evidence>
<comment type="subcellular location">
    <subcellularLocation>
        <location evidence="1 4">Archaeal flagellum</location>
    </subcellularLocation>
</comment>
<evidence type="ECO:0000313" key="7">
    <source>
        <dbReference type="EMBL" id="RCU46031.1"/>
    </source>
</evidence>
<keyword evidence="7" id="KW-0966">Cell projection</keyword>
<keyword evidence="8" id="KW-1185">Reference proteome</keyword>
<gene>
    <name evidence="7" type="ORF">DU504_01170</name>
</gene>
<feature type="region of interest" description="Disordered" evidence="5">
    <location>
        <begin position="44"/>
        <end position="63"/>
    </location>
</feature>
<dbReference type="InterPro" id="IPR002774">
    <property type="entry name" value="Flagellin_arc-type"/>
</dbReference>
<keyword evidence="6" id="KW-0812">Transmembrane</keyword>
<dbReference type="GO" id="GO:0005198">
    <property type="term" value="F:structural molecule activity"/>
    <property type="evidence" value="ECO:0007669"/>
    <property type="project" value="InterPro"/>
</dbReference>
<accession>A0A368N8X1</accession>
<evidence type="ECO:0000256" key="4">
    <source>
        <dbReference type="RuleBase" id="RU361282"/>
    </source>
</evidence>